<keyword evidence="6 14" id="KW-0812">Transmembrane</keyword>
<evidence type="ECO:0000256" key="8">
    <source>
        <dbReference type="ARBA" id="ARBA00022982"/>
    </source>
</evidence>
<keyword evidence="9 14" id="KW-1133">Transmembrane helix</keyword>
<keyword evidence="10 14" id="KW-0496">Mitochondrion</keyword>
<comment type="similarity">
    <text evidence="2 14">Belongs to the complex I NDUFA13 subunit family.</text>
</comment>
<evidence type="ECO:0000256" key="4">
    <source>
        <dbReference type="ARBA" id="ARBA00022448"/>
    </source>
</evidence>
<evidence type="ECO:0000313" key="15">
    <source>
        <dbReference type="EMBL" id="KAK7492656.1"/>
    </source>
</evidence>
<dbReference type="EMBL" id="JACVVK020000101">
    <property type="protein sequence ID" value="KAK7492656.1"/>
    <property type="molecule type" value="Genomic_DNA"/>
</dbReference>
<gene>
    <name evidence="15" type="ORF">BaRGS_00016135</name>
</gene>
<dbReference type="GO" id="GO:0005743">
    <property type="term" value="C:mitochondrial inner membrane"/>
    <property type="evidence" value="ECO:0007669"/>
    <property type="project" value="UniProtKB-SubCell"/>
</dbReference>
<comment type="function">
    <text evidence="14">Complex I functions in the transfer of electrons from NADH to the respiratory chain. Accessory subunit of the mitochondrial membrane respiratory chain NADH dehydrogenase (Complex I), that is believed not to be involved in catalysis.</text>
</comment>
<evidence type="ECO:0000256" key="1">
    <source>
        <dbReference type="ARBA" id="ARBA00004298"/>
    </source>
</evidence>
<evidence type="ECO:0000256" key="6">
    <source>
        <dbReference type="ARBA" id="ARBA00022692"/>
    </source>
</evidence>
<comment type="function">
    <text evidence="12">Accessory subunit of the mitochondrial membrane respiratory chain NADH dehydrogenase (Complex I), that is believed not to be involved in catalysis. Complex I functions in the transfer of electrons from NADH to the respiratory chain. The immediate electron acceptor for the enzyme is believed to be ubiquinone. Involved in the interferon/all-trans-retinoic acid (IFN/RA) induced cell death. This apoptotic activity is inhibited by interaction with viral IRF1. Prevents the transactivation of STAT3 target genes. May play a role in CARD15-mediated innate mucosal responses and serve to regulate intestinal epithelial cell responses to microbes.</text>
</comment>
<dbReference type="PANTHER" id="PTHR12966">
    <property type="entry name" value="NADH DEHYDROGENASE UBIQUINONE 1 ALPHA SUBCOMPLEX SUBUNIT 13"/>
    <property type="match status" value="1"/>
</dbReference>
<keyword evidence="4 14" id="KW-0813">Transport</keyword>
<name>A0ABD0KZI7_9CAEN</name>
<sequence length="149" mass="17636">MASKGFKQEMPPPGGYGPIEWAKQVPQKKLSGYAQFGLFIGFTLGAWVVYHFQKNQRRREDLEMRDARLAVTPLVEAERARLFLKQLRENRDEENELMKNVEGWKTGTLWGEPAYYNVRDRFISPSTEEYFAHCKYWEKFYAVHDKLNH</sequence>
<comment type="caution">
    <text evidence="15">The sequence shown here is derived from an EMBL/GenBank/DDBJ whole genome shotgun (WGS) entry which is preliminary data.</text>
</comment>
<keyword evidence="11 14" id="KW-0472">Membrane</keyword>
<evidence type="ECO:0000256" key="7">
    <source>
        <dbReference type="ARBA" id="ARBA00022792"/>
    </source>
</evidence>
<reference evidence="15 16" key="1">
    <citation type="journal article" date="2023" name="Sci. Data">
        <title>Genome assembly of the Korean intertidal mud-creeper Batillaria attramentaria.</title>
        <authorList>
            <person name="Patra A.K."/>
            <person name="Ho P.T."/>
            <person name="Jun S."/>
            <person name="Lee S.J."/>
            <person name="Kim Y."/>
            <person name="Won Y.J."/>
        </authorList>
    </citation>
    <scope>NUCLEOTIDE SEQUENCE [LARGE SCALE GENOMIC DNA]</scope>
    <source>
        <strain evidence="15">Wonlab-2016</strain>
    </source>
</reference>
<evidence type="ECO:0000256" key="9">
    <source>
        <dbReference type="ARBA" id="ARBA00022989"/>
    </source>
</evidence>
<keyword evidence="16" id="KW-1185">Reference proteome</keyword>
<comment type="subunit">
    <text evidence="13">Complex I is composed of 45 different subunits. Interacts with CARD15, but not with CARD4. Interacts with STAT3, but not with STAT1, STAT2 and STAT5A. Interacts with OLFM4.</text>
</comment>
<evidence type="ECO:0000256" key="11">
    <source>
        <dbReference type="ARBA" id="ARBA00023136"/>
    </source>
</evidence>
<keyword evidence="8 14" id="KW-0249">Electron transport</keyword>
<proteinExistence type="inferred from homology"/>
<dbReference type="InterPro" id="IPR009346">
    <property type="entry name" value="GRIM-19"/>
</dbReference>
<evidence type="ECO:0000256" key="5">
    <source>
        <dbReference type="ARBA" id="ARBA00022660"/>
    </source>
</evidence>
<evidence type="ECO:0000256" key="2">
    <source>
        <dbReference type="ARBA" id="ARBA00007312"/>
    </source>
</evidence>
<dbReference type="PANTHER" id="PTHR12966:SF0">
    <property type="entry name" value="NADH DEHYDROGENASE [UBIQUINONE] 1 ALPHA SUBCOMPLEX SUBUNIT 13"/>
    <property type="match status" value="1"/>
</dbReference>
<dbReference type="Pfam" id="PF06212">
    <property type="entry name" value="GRIM-19"/>
    <property type="match status" value="1"/>
</dbReference>
<keyword evidence="5 14" id="KW-0679">Respiratory chain</keyword>
<keyword evidence="7 14" id="KW-0999">Mitochondrion inner membrane</keyword>
<accession>A0ABD0KZI7</accession>
<comment type="subcellular location">
    <subcellularLocation>
        <location evidence="1 14">Mitochondrion inner membrane</location>
        <topology evidence="1 14">Single-pass membrane protein</topology>
        <orientation evidence="1 14">Matrix side</orientation>
    </subcellularLocation>
</comment>
<evidence type="ECO:0000256" key="3">
    <source>
        <dbReference type="ARBA" id="ARBA00018192"/>
    </source>
</evidence>
<feature type="transmembrane region" description="Helical" evidence="14">
    <location>
        <begin position="33"/>
        <end position="52"/>
    </location>
</feature>
<dbReference type="GO" id="GO:0045271">
    <property type="term" value="C:respiratory chain complex I"/>
    <property type="evidence" value="ECO:0007669"/>
    <property type="project" value="UniProtKB-UniRule"/>
</dbReference>
<organism evidence="15 16">
    <name type="scientific">Batillaria attramentaria</name>
    <dbReference type="NCBI Taxonomy" id="370345"/>
    <lineage>
        <taxon>Eukaryota</taxon>
        <taxon>Metazoa</taxon>
        <taxon>Spiralia</taxon>
        <taxon>Lophotrochozoa</taxon>
        <taxon>Mollusca</taxon>
        <taxon>Gastropoda</taxon>
        <taxon>Caenogastropoda</taxon>
        <taxon>Sorbeoconcha</taxon>
        <taxon>Cerithioidea</taxon>
        <taxon>Batillariidae</taxon>
        <taxon>Batillaria</taxon>
    </lineage>
</organism>
<dbReference type="AlphaFoldDB" id="A0ABD0KZI7"/>
<evidence type="ECO:0000256" key="10">
    <source>
        <dbReference type="ARBA" id="ARBA00023128"/>
    </source>
</evidence>
<evidence type="ECO:0000256" key="13">
    <source>
        <dbReference type="ARBA" id="ARBA00046797"/>
    </source>
</evidence>
<evidence type="ECO:0000256" key="14">
    <source>
        <dbReference type="RuleBase" id="RU368034"/>
    </source>
</evidence>
<protein>
    <recommendedName>
        <fullName evidence="3 14">NADH dehydrogenase [ubiquinone] 1 alpha subcomplex subunit 13</fullName>
    </recommendedName>
</protein>
<dbReference type="Proteomes" id="UP001519460">
    <property type="component" value="Unassembled WGS sequence"/>
</dbReference>
<evidence type="ECO:0000313" key="16">
    <source>
        <dbReference type="Proteomes" id="UP001519460"/>
    </source>
</evidence>
<evidence type="ECO:0000256" key="12">
    <source>
        <dbReference type="ARBA" id="ARBA00045908"/>
    </source>
</evidence>